<evidence type="ECO:0000256" key="18">
    <source>
        <dbReference type="ARBA" id="ARBA00023136"/>
    </source>
</evidence>
<evidence type="ECO:0000256" key="17">
    <source>
        <dbReference type="ARBA" id="ARBA00023065"/>
    </source>
</evidence>
<feature type="binding site" description="covalent" evidence="21">
    <location>
        <position position="235"/>
    </location>
    <ligand>
        <name>heme c</name>
        <dbReference type="ChEBI" id="CHEBI:61717"/>
        <label>2</label>
    </ligand>
</feature>
<evidence type="ECO:0000256" key="19">
    <source>
        <dbReference type="PIRNR" id="PIRNR000006"/>
    </source>
</evidence>
<feature type="binding site" description="covalent" evidence="21">
    <location>
        <position position="141"/>
    </location>
    <ligand>
        <name>heme c</name>
        <dbReference type="ChEBI" id="CHEBI:61717"/>
        <label>1</label>
    </ligand>
</feature>
<evidence type="ECO:0000256" key="14">
    <source>
        <dbReference type="ARBA" id="ARBA00022989"/>
    </source>
</evidence>
<dbReference type="InterPro" id="IPR036909">
    <property type="entry name" value="Cyt_c-like_dom_sf"/>
</dbReference>
<keyword evidence="7 19" id="KW-0349">Heme</keyword>
<evidence type="ECO:0000256" key="8">
    <source>
        <dbReference type="ARBA" id="ARBA00022660"/>
    </source>
</evidence>
<dbReference type="AlphaFoldDB" id="A0A2T7G770"/>
<dbReference type="NCBIfam" id="TIGR00782">
    <property type="entry name" value="ccoP"/>
    <property type="match status" value="1"/>
</dbReference>
<evidence type="ECO:0000256" key="7">
    <source>
        <dbReference type="ARBA" id="ARBA00022617"/>
    </source>
</evidence>
<dbReference type="PIRSF" id="PIRSF000006">
    <property type="entry name" value="Cbb3-Cox_fixP"/>
    <property type="match status" value="1"/>
</dbReference>
<feature type="binding site" description="axial binding residue" evidence="20">
    <location>
        <position position="236"/>
    </location>
    <ligand>
        <name>heme c</name>
        <dbReference type="ChEBI" id="CHEBI:61717"/>
        <label>2</label>
    </ligand>
    <ligandPart>
        <name>Fe</name>
        <dbReference type="ChEBI" id="CHEBI:18248"/>
    </ligandPart>
</feature>
<keyword evidence="10 19" id="KW-0479">Metal-binding</keyword>
<evidence type="ECO:0000313" key="26">
    <source>
        <dbReference type="Proteomes" id="UP000244446"/>
    </source>
</evidence>
<dbReference type="PROSITE" id="PS51007">
    <property type="entry name" value="CYTC"/>
    <property type="match status" value="2"/>
</dbReference>
<comment type="subcellular location">
    <subcellularLocation>
        <location evidence="1 19">Cell inner membrane</location>
    </subcellularLocation>
</comment>
<dbReference type="Proteomes" id="UP000244446">
    <property type="component" value="Unassembled WGS sequence"/>
</dbReference>
<evidence type="ECO:0000256" key="11">
    <source>
        <dbReference type="ARBA" id="ARBA00022737"/>
    </source>
</evidence>
<evidence type="ECO:0000256" key="9">
    <source>
        <dbReference type="ARBA" id="ARBA00022692"/>
    </source>
</evidence>
<keyword evidence="14 23" id="KW-1133">Transmembrane helix</keyword>
<feature type="domain" description="Cytochrome c" evidence="24">
    <location>
        <begin position="128"/>
        <end position="214"/>
    </location>
</feature>
<evidence type="ECO:0000256" key="12">
    <source>
        <dbReference type="ARBA" id="ARBA00022781"/>
    </source>
</evidence>
<evidence type="ECO:0000256" key="4">
    <source>
        <dbReference type="ARBA" id="ARBA00022448"/>
    </source>
</evidence>
<keyword evidence="9 23" id="KW-0812">Transmembrane</keyword>
<dbReference type="Pfam" id="PF00034">
    <property type="entry name" value="Cytochrom_C"/>
    <property type="match status" value="1"/>
</dbReference>
<evidence type="ECO:0000256" key="23">
    <source>
        <dbReference type="SAM" id="Phobius"/>
    </source>
</evidence>
<feature type="binding site" description="covalent" evidence="21">
    <location>
        <position position="232"/>
    </location>
    <ligand>
        <name>heme c</name>
        <dbReference type="ChEBI" id="CHEBI:61717"/>
        <label>2</label>
    </ligand>
</feature>
<keyword evidence="17 19" id="KW-0406">Ion transport</keyword>
<dbReference type="OrthoDB" id="9811281at2"/>
<evidence type="ECO:0000259" key="24">
    <source>
        <dbReference type="PROSITE" id="PS51007"/>
    </source>
</evidence>
<comment type="pathway">
    <text evidence="2 19">Energy metabolism; oxidative phosphorylation.</text>
</comment>
<feature type="binding site" description="axial binding residue" evidence="20">
    <location>
        <position position="192"/>
    </location>
    <ligand>
        <name>heme c</name>
        <dbReference type="ChEBI" id="CHEBI:61717"/>
        <label>2</label>
    </ligand>
    <ligandPart>
        <name>Fe</name>
        <dbReference type="ChEBI" id="CHEBI:18248"/>
    </ligandPart>
</feature>
<protein>
    <recommendedName>
        <fullName evidence="19">Cbb3-type cytochrome c oxidase subunit</fullName>
    </recommendedName>
</protein>
<keyword evidence="26" id="KW-1185">Reference proteome</keyword>
<dbReference type="InterPro" id="IPR004678">
    <property type="entry name" value="Cyt_c_oxidase_cbb3_su3"/>
</dbReference>
<dbReference type="InterPro" id="IPR009056">
    <property type="entry name" value="Cyt_c-like_dom"/>
</dbReference>
<comment type="caution">
    <text evidence="25">The sequence shown here is derived from an EMBL/GenBank/DDBJ whole genome shotgun (WGS) entry which is preliminary data.</text>
</comment>
<evidence type="ECO:0000313" key="25">
    <source>
        <dbReference type="EMBL" id="PVA10237.1"/>
    </source>
</evidence>
<evidence type="ECO:0000256" key="1">
    <source>
        <dbReference type="ARBA" id="ARBA00004533"/>
    </source>
</evidence>
<keyword evidence="13 19" id="KW-0249">Electron transport</keyword>
<keyword evidence="8 19" id="KW-0679">Respiratory chain</keyword>
<keyword evidence="11" id="KW-0677">Repeat</keyword>
<name>A0A2T7G770_9RHOB</name>
<dbReference type="UniPathway" id="UPA00705"/>
<keyword evidence="4 19" id="KW-0813">Transport</keyword>
<evidence type="ECO:0000256" key="3">
    <source>
        <dbReference type="ARBA" id="ARBA00006113"/>
    </source>
</evidence>
<dbReference type="GO" id="GO:1902600">
    <property type="term" value="P:proton transmembrane transport"/>
    <property type="evidence" value="ECO:0007669"/>
    <property type="project" value="UniProtKB-KW"/>
</dbReference>
<dbReference type="Pfam" id="PF13442">
    <property type="entry name" value="Cytochrome_CBB3"/>
    <property type="match status" value="1"/>
</dbReference>
<sequence length="308" mass="33296">MSDDPRLNPDPDADHEIDAHTGHLEVDPVTGYDTTGHDWNGIRELNTPFPKLALWAMILTFVYSVIAWVLLPAWPYGKDFTRGLLGLDQTEMAVESYRALTADRSDWMAKFEAGDFPALQADDTLMLPAMAAADRLFQDNCAACHGADGGGGPGFPVLNDDYWLWGGDPETIAETLHVGINATGDDTRFGQMPAFDWMERGELSALADYVTALPQGNADADSEGGVLFADNCSACHAEGGIGGMENGAPALTDQAVIYGQDRASVLETLRRGRQGVMPAWSDRLTEAEINLLALYVANLSKDDVEGQQ</sequence>
<keyword evidence="12 19" id="KW-0375">Hydrogen ion transport</keyword>
<evidence type="ECO:0000256" key="2">
    <source>
        <dbReference type="ARBA" id="ARBA00004673"/>
    </source>
</evidence>
<feature type="binding site" description="axial binding residue" evidence="20">
    <location>
        <position position="277"/>
    </location>
    <ligand>
        <name>heme c</name>
        <dbReference type="ChEBI" id="CHEBI:61717"/>
        <label>1</label>
    </ligand>
    <ligandPart>
        <name>Fe</name>
        <dbReference type="ChEBI" id="CHEBI:18248"/>
    </ligandPart>
</feature>
<dbReference type="PANTHER" id="PTHR33751:SF1">
    <property type="entry name" value="CBB3-TYPE CYTOCHROME C OXIDASE SUBUNIT FIXP"/>
    <property type="match status" value="1"/>
</dbReference>
<feature type="binding site" description="covalent" evidence="21">
    <location>
        <position position="144"/>
    </location>
    <ligand>
        <name>heme c</name>
        <dbReference type="ChEBI" id="CHEBI:61717"/>
        <label>1</label>
    </ligand>
</feature>
<feature type="domain" description="Cytochrome c" evidence="24">
    <location>
        <begin position="219"/>
        <end position="300"/>
    </location>
</feature>
<dbReference type="InterPro" id="IPR050597">
    <property type="entry name" value="Cytochrome_c_Oxidase_Subunit"/>
</dbReference>
<organism evidence="25 26">
    <name type="scientific">Pelagivirga sediminicola</name>
    <dbReference type="NCBI Taxonomy" id="2170575"/>
    <lineage>
        <taxon>Bacteria</taxon>
        <taxon>Pseudomonadati</taxon>
        <taxon>Pseudomonadota</taxon>
        <taxon>Alphaproteobacteria</taxon>
        <taxon>Rhodobacterales</taxon>
        <taxon>Paracoccaceae</taxon>
        <taxon>Pelagivirga</taxon>
    </lineage>
</organism>
<feature type="transmembrane region" description="Helical" evidence="23">
    <location>
        <begin position="52"/>
        <end position="74"/>
    </location>
</feature>
<evidence type="ECO:0000256" key="6">
    <source>
        <dbReference type="ARBA" id="ARBA00022519"/>
    </source>
</evidence>
<dbReference type="GO" id="GO:0020037">
    <property type="term" value="F:heme binding"/>
    <property type="evidence" value="ECO:0007669"/>
    <property type="project" value="InterPro"/>
</dbReference>
<keyword evidence="16 19" id="KW-0408">Iron</keyword>
<dbReference type="GO" id="GO:0005506">
    <property type="term" value="F:iron ion binding"/>
    <property type="evidence" value="ECO:0007669"/>
    <property type="project" value="InterPro"/>
</dbReference>
<proteinExistence type="inferred from homology"/>
<evidence type="ECO:0000256" key="22">
    <source>
        <dbReference type="SAM" id="MobiDB-lite"/>
    </source>
</evidence>
<dbReference type="GO" id="GO:0005886">
    <property type="term" value="C:plasma membrane"/>
    <property type="evidence" value="ECO:0007669"/>
    <property type="project" value="UniProtKB-SubCell"/>
</dbReference>
<reference evidence="25 26" key="1">
    <citation type="submission" date="2018-04" db="EMBL/GenBank/DDBJ databases">
        <title>Pelagivirga bohaiensis gen. nov., sp. nov., a bacterium isolated from the Bohai Sea.</title>
        <authorList>
            <person name="Ji X."/>
        </authorList>
    </citation>
    <scope>NUCLEOTIDE SEQUENCE [LARGE SCALE GENOMIC DNA]</scope>
    <source>
        <strain evidence="25 26">BH-SD19</strain>
    </source>
</reference>
<dbReference type="Pfam" id="PF14715">
    <property type="entry name" value="FixP_N"/>
    <property type="match status" value="1"/>
</dbReference>
<keyword evidence="5 19" id="KW-1003">Cell membrane</keyword>
<comment type="function">
    <text evidence="19">C-type cytochrome. Part of the cbb3-type cytochrome c oxidase complex.</text>
</comment>
<dbReference type="GO" id="GO:0009055">
    <property type="term" value="F:electron transfer activity"/>
    <property type="evidence" value="ECO:0007669"/>
    <property type="project" value="InterPro"/>
</dbReference>
<evidence type="ECO:0000256" key="15">
    <source>
        <dbReference type="ARBA" id="ARBA00023002"/>
    </source>
</evidence>
<dbReference type="GO" id="GO:0006119">
    <property type="term" value="P:oxidative phosphorylation"/>
    <property type="evidence" value="ECO:0007669"/>
    <property type="project" value="UniProtKB-UniPathway"/>
</dbReference>
<evidence type="ECO:0000256" key="5">
    <source>
        <dbReference type="ARBA" id="ARBA00022475"/>
    </source>
</evidence>
<dbReference type="Gene3D" id="1.10.760.10">
    <property type="entry name" value="Cytochrome c-like domain"/>
    <property type="match status" value="2"/>
</dbReference>
<dbReference type="PANTHER" id="PTHR33751">
    <property type="entry name" value="CBB3-TYPE CYTOCHROME C OXIDASE SUBUNIT FIXP"/>
    <property type="match status" value="1"/>
</dbReference>
<dbReference type="InterPro" id="IPR032858">
    <property type="entry name" value="CcoP_N"/>
</dbReference>
<keyword evidence="15 19" id="KW-0560">Oxidoreductase</keyword>
<evidence type="ECO:0000256" key="21">
    <source>
        <dbReference type="PIRSR" id="PIRSR000006-2"/>
    </source>
</evidence>
<accession>A0A2T7G770</accession>
<dbReference type="SUPFAM" id="SSF46626">
    <property type="entry name" value="Cytochrome c"/>
    <property type="match status" value="2"/>
</dbReference>
<keyword evidence="6 19" id="KW-0997">Cell inner membrane</keyword>
<dbReference type="InterPro" id="IPR008168">
    <property type="entry name" value="Cyt_C_IC"/>
</dbReference>
<dbReference type="InterPro" id="IPR038414">
    <property type="entry name" value="CcoP_N_sf"/>
</dbReference>
<dbReference type="PRINTS" id="PR00605">
    <property type="entry name" value="CYTCHROMECIC"/>
</dbReference>
<dbReference type="EMBL" id="QCYH01000004">
    <property type="protein sequence ID" value="PVA10237.1"/>
    <property type="molecule type" value="Genomic_DNA"/>
</dbReference>
<dbReference type="Gene3D" id="6.10.280.130">
    <property type="match status" value="1"/>
</dbReference>
<evidence type="ECO:0000256" key="10">
    <source>
        <dbReference type="ARBA" id="ARBA00022723"/>
    </source>
</evidence>
<feature type="region of interest" description="Disordered" evidence="22">
    <location>
        <begin position="1"/>
        <end position="20"/>
    </location>
</feature>
<keyword evidence="18 19" id="KW-0472">Membrane</keyword>
<gene>
    <name evidence="25" type="primary">ccoP</name>
    <name evidence="25" type="ORF">DC366_08275</name>
</gene>
<evidence type="ECO:0000256" key="13">
    <source>
        <dbReference type="ARBA" id="ARBA00022982"/>
    </source>
</evidence>
<evidence type="ECO:0000256" key="20">
    <source>
        <dbReference type="PIRSR" id="PIRSR000006-1"/>
    </source>
</evidence>
<dbReference type="GO" id="GO:0016491">
    <property type="term" value="F:oxidoreductase activity"/>
    <property type="evidence" value="ECO:0007669"/>
    <property type="project" value="UniProtKB-KW"/>
</dbReference>
<comment type="cofactor">
    <cofactor evidence="19 21">
        <name>heme c</name>
        <dbReference type="ChEBI" id="CHEBI:61717"/>
    </cofactor>
    <text evidence="19 21">Binds 2 heme C groups per subunit.</text>
</comment>
<comment type="similarity">
    <text evidence="3 19">Belongs to the CcoP / FixP family.</text>
</comment>
<comment type="subunit">
    <text evidence="19">Component of the cbb3-type cytochrome c oxidase.</text>
</comment>
<feature type="binding site" description="axial binding residue" evidence="20">
    <location>
        <position position="145"/>
    </location>
    <ligand>
        <name>heme c</name>
        <dbReference type="ChEBI" id="CHEBI:61717"/>
        <label>1</label>
    </ligand>
    <ligandPart>
        <name>Fe</name>
        <dbReference type="ChEBI" id="CHEBI:18248"/>
    </ligandPart>
</feature>
<evidence type="ECO:0000256" key="16">
    <source>
        <dbReference type="ARBA" id="ARBA00023004"/>
    </source>
</evidence>
<dbReference type="RefSeq" id="WP_108691751.1">
    <property type="nucleotide sequence ID" value="NZ_QCYH01000004.1"/>
</dbReference>